<evidence type="ECO:0000256" key="10">
    <source>
        <dbReference type="ARBA" id="ARBA00023315"/>
    </source>
</evidence>
<keyword evidence="8 13" id="KW-0486">Methionine biosynthesis</keyword>
<dbReference type="EC" id="2.3.1.31" evidence="13"/>
<evidence type="ECO:0000256" key="9">
    <source>
        <dbReference type="ARBA" id="ARBA00023239"/>
    </source>
</evidence>
<keyword evidence="6" id="KW-0479">Metal-binding</keyword>
<sequence>MLKKHHNKTELALWHEVSVLKDDQAIFEYINCHLKAGLLPYSELTMTAIKFYWSAIYLGNFILYLSIKVCICTNNSIGGTKMPINIPKNLPAGEILRKEKIFVMEEERAKTQQIRPLNILVCNLMPEKEKTELQLLRLLGNTPLQTNVTFLNTATYSSKNVSKTHLDTFYKTFNEIKHRRFDGMIITGTPVELMEFEEVAFWEELTEIMEWAKINVTSCMYICWGAQAALYYHFGIDKFLLPIKCSGIYSHVITDLKVDLVRGFSDEFDAPHSRRTSVSLENVRNCPELRLLSYSDEVGPFIIQSTDSKHIMITGHLEYDATTLADEYKRDVAKGENVELPVNYFPDNDPTKTPKNTWRTHANLLFYNWLNFYVYQETPYDWQYVDDLVELQI</sequence>
<feature type="active site" description="Proton acceptor" evidence="13">
    <location>
        <position position="316"/>
    </location>
</feature>
<evidence type="ECO:0000256" key="8">
    <source>
        <dbReference type="ARBA" id="ARBA00023167"/>
    </source>
</evidence>
<evidence type="ECO:0000313" key="15">
    <source>
        <dbReference type="EMBL" id="MBD8027166.1"/>
    </source>
</evidence>
<keyword evidence="14" id="KW-0812">Transmembrane</keyword>
<evidence type="ECO:0000256" key="6">
    <source>
        <dbReference type="ARBA" id="ARBA00022723"/>
    </source>
</evidence>
<gene>
    <name evidence="15" type="primary">metA</name>
    <name evidence="13" type="synonym">metAA</name>
    <name evidence="15" type="ORF">H9636_10920</name>
</gene>
<comment type="cofactor">
    <cofactor evidence="1">
        <name>heme b</name>
        <dbReference type="ChEBI" id="CHEBI:60344"/>
    </cofactor>
</comment>
<dbReference type="InterPro" id="IPR029062">
    <property type="entry name" value="Class_I_gatase-like"/>
</dbReference>
<dbReference type="InterPro" id="IPR025702">
    <property type="entry name" value="OXD"/>
</dbReference>
<comment type="caution">
    <text evidence="15">The sequence shown here is derived from an EMBL/GenBank/DDBJ whole genome shotgun (WGS) entry which is preliminary data.</text>
</comment>
<comment type="caution">
    <text evidence="13">Lacks conserved residue(s) required for the propagation of feature annotation.</text>
</comment>
<keyword evidence="4" id="KW-0349">Heme</keyword>
<dbReference type="Gene3D" id="3.40.50.880">
    <property type="match status" value="1"/>
</dbReference>
<keyword evidence="3 13" id="KW-0028">Amino-acid biosynthesis</keyword>
<reference evidence="15 16" key="1">
    <citation type="submission" date="2020-08" db="EMBL/GenBank/DDBJ databases">
        <title>A Genomic Blueprint of the Chicken Gut Microbiome.</title>
        <authorList>
            <person name="Gilroy R."/>
            <person name="Ravi A."/>
            <person name="Getino M."/>
            <person name="Pursley I."/>
            <person name="Horton D.L."/>
            <person name="Alikhan N.-F."/>
            <person name="Baker D."/>
            <person name="Gharbi K."/>
            <person name="Hall N."/>
            <person name="Watson M."/>
            <person name="Adriaenssens E.M."/>
            <person name="Foster-Nyarko E."/>
            <person name="Jarju S."/>
            <person name="Secka A."/>
            <person name="Antonio M."/>
            <person name="Oren A."/>
            <person name="Chaudhuri R."/>
            <person name="La Ragione R.M."/>
            <person name="Hildebrand F."/>
            <person name="Pallen M.J."/>
        </authorList>
    </citation>
    <scope>NUCLEOTIDE SEQUENCE [LARGE SCALE GENOMIC DNA]</scope>
    <source>
        <strain evidence="15 16">Re31</strain>
    </source>
</reference>
<dbReference type="Pfam" id="PF13816">
    <property type="entry name" value="Dehydratase_hem"/>
    <property type="match status" value="1"/>
</dbReference>
<dbReference type="InterPro" id="IPR033752">
    <property type="entry name" value="MetA_family"/>
</dbReference>
<evidence type="ECO:0000256" key="14">
    <source>
        <dbReference type="SAM" id="Phobius"/>
    </source>
</evidence>
<feature type="binding site" evidence="13">
    <location>
        <position position="330"/>
    </location>
    <ligand>
        <name>substrate</name>
    </ligand>
</feature>
<evidence type="ECO:0000256" key="11">
    <source>
        <dbReference type="ARBA" id="ARBA00034312"/>
    </source>
</evidence>
<evidence type="ECO:0000256" key="13">
    <source>
        <dbReference type="HAMAP-Rule" id="MF_00295"/>
    </source>
</evidence>
<evidence type="ECO:0000256" key="12">
    <source>
        <dbReference type="ARBA" id="ARBA00049043"/>
    </source>
</evidence>
<keyword evidence="5 13" id="KW-0808">Transferase</keyword>
<dbReference type="PANTHER" id="PTHR20919">
    <property type="entry name" value="HOMOSERINE O-SUCCINYLTRANSFERASE"/>
    <property type="match status" value="1"/>
</dbReference>
<feature type="active site" description="Acyl-thioester intermediate" evidence="13">
    <location>
        <position position="223"/>
    </location>
</feature>
<dbReference type="GO" id="GO:0008899">
    <property type="term" value="F:homoserine O-succinyltransferase activity"/>
    <property type="evidence" value="ECO:0007669"/>
    <property type="project" value="UniProtKB-EC"/>
</dbReference>
<feature type="binding site" evidence="13">
    <location>
        <position position="273"/>
    </location>
    <ligand>
        <name>substrate</name>
    </ligand>
</feature>
<evidence type="ECO:0000256" key="2">
    <source>
        <dbReference type="ARBA" id="ARBA00022490"/>
    </source>
</evidence>
<dbReference type="Proteomes" id="UP000640930">
    <property type="component" value="Unassembled WGS sequence"/>
</dbReference>
<dbReference type="Pfam" id="PF04204">
    <property type="entry name" value="HTS"/>
    <property type="match status" value="1"/>
</dbReference>
<keyword evidence="2 13" id="KW-0963">Cytoplasm</keyword>
<evidence type="ECO:0000256" key="4">
    <source>
        <dbReference type="ARBA" id="ARBA00022617"/>
    </source>
</evidence>
<dbReference type="EMBL" id="JACSQA010000015">
    <property type="protein sequence ID" value="MBD8027166.1"/>
    <property type="molecule type" value="Genomic_DNA"/>
</dbReference>
<dbReference type="HAMAP" id="MF_00295">
    <property type="entry name" value="MetA_acyltransf"/>
    <property type="match status" value="1"/>
</dbReference>
<feature type="site" description="Important for acyl-CoA specificity" evidence="13">
    <location>
        <position position="192"/>
    </location>
</feature>
<feature type="transmembrane region" description="Helical" evidence="14">
    <location>
        <begin position="51"/>
        <end position="67"/>
    </location>
</feature>
<keyword evidence="10 13" id="KW-0012">Acyltransferase</keyword>
<keyword evidence="9" id="KW-0456">Lyase</keyword>
<evidence type="ECO:0000256" key="1">
    <source>
        <dbReference type="ARBA" id="ARBA00001970"/>
    </source>
</evidence>
<evidence type="ECO:0000256" key="7">
    <source>
        <dbReference type="ARBA" id="ARBA00023004"/>
    </source>
</evidence>
<dbReference type="InterPro" id="IPR005697">
    <property type="entry name" value="HST_MetA"/>
</dbReference>
<comment type="catalytic activity">
    <reaction evidence="12 13">
        <text>L-homoserine + acetyl-CoA = O-acetyl-L-homoserine + CoA</text>
        <dbReference type="Rhea" id="RHEA:13701"/>
        <dbReference type="ChEBI" id="CHEBI:57287"/>
        <dbReference type="ChEBI" id="CHEBI:57288"/>
        <dbReference type="ChEBI" id="CHEBI:57476"/>
        <dbReference type="ChEBI" id="CHEBI:57716"/>
        <dbReference type="EC" id="2.3.1.31"/>
    </reaction>
</comment>
<dbReference type="SUPFAM" id="SSF52317">
    <property type="entry name" value="Class I glutamine amidotransferase-like"/>
    <property type="match status" value="1"/>
</dbReference>
<comment type="subcellular location">
    <subcellularLocation>
        <location evidence="13">Cytoplasm</location>
    </subcellularLocation>
</comment>
<keyword evidence="14" id="KW-0472">Membrane</keyword>
<feature type="site" description="Important for substrate specificity" evidence="13">
    <location>
        <position position="273"/>
    </location>
</feature>
<evidence type="ECO:0000256" key="5">
    <source>
        <dbReference type="ARBA" id="ARBA00022679"/>
    </source>
</evidence>
<name>A0ABR8XD52_9BACL</name>
<evidence type="ECO:0000313" key="16">
    <source>
        <dbReference type="Proteomes" id="UP000640930"/>
    </source>
</evidence>
<dbReference type="CDD" id="cd03131">
    <property type="entry name" value="GATase1_HTS"/>
    <property type="match status" value="1"/>
</dbReference>
<feature type="binding site" evidence="13">
    <location>
        <position position="244"/>
    </location>
    <ligand>
        <name>substrate</name>
    </ligand>
</feature>
<feature type="active site" evidence="13">
    <location>
        <position position="318"/>
    </location>
</feature>
<comment type="similarity">
    <text evidence="13">Belongs to the MetA family.</text>
</comment>
<evidence type="ECO:0000256" key="3">
    <source>
        <dbReference type="ARBA" id="ARBA00022605"/>
    </source>
</evidence>
<protein>
    <recommendedName>
        <fullName evidence="13">Homoserine O-acetyltransferase</fullName>
        <shortName evidence="13">HAT</shortName>
        <ecNumber evidence="13">2.3.1.31</ecNumber>
    </recommendedName>
    <alternativeName>
        <fullName evidence="13">Homoserine transacetylase</fullName>
        <shortName evidence="13">HTA</shortName>
    </alternativeName>
</protein>
<keyword evidence="14" id="KW-1133">Transmembrane helix</keyword>
<dbReference type="NCBIfam" id="TIGR01001">
    <property type="entry name" value="metA"/>
    <property type="match status" value="1"/>
</dbReference>
<accession>A0ABR8XD52</accession>
<comment type="pathway">
    <text evidence="13">Amino-acid biosynthesis; L-methionine biosynthesis via de novo pathway; O-acetyl-L-homoserine from L-homoserine: step 1/1.</text>
</comment>
<keyword evidence="16" id="KW-1185">Reference proteome</keyword>
<keyword evidence="7" id="KW-0408">Iron</keyword>
<organism evidence="15 16">
    <name type="scientific">Ureibacillus galli</name>
    <dbReference type="NCBI Taxonomy" id="2762222"/>
    <lineage>
        <taxon>Bacteria</taxon>
        <taxon>Bacillati</taxon>
        <taxon>Bacillota</taxon>
        <taxon>Bacilli</taxon>
        <taxon>Bacillales</taxon>
        <taxon>Caryophanaceae</taxon>
        <taxon>Ureibacillus</taxon>
    </lineage>
</organism>
<comment type="similarity">
    <text evidence="11">Belongs to the heme-containing dehydratase family.</text>
</comment>
<proteinExistence type="inferred from homology"/>
<dbReference type="PANTHER" id="PTHR20919:SF0">
    <property type="entry name" value="HOMOSERINE O-SUCCINYLTRANSFERASE"/>
    <property type="match status" value="1"/>
</dbReference>
<comment type="function">
    <text evidence="13">Transfers an acetyl group from acetyl-CoA to L-homoserine, forming acetyl-L-homoserine.</text>
</comment>